<dbReference type="EMBL" id="AAPJ01000001">
    <property type="protein sequence ID" value="EAS51650.1"/>
    <property type="molecule type" value="Genomic_DNA"/>
</dbReference>
<reference evidence="2 3" key="1">
    <citation type="journal article" date="2008" name="Appl. Environ. Microbiol.">
        <title>Genomic insights into Mn(II) oxidation by the marine alphaproteobacterium Aurantimonas sp. strain SI85-9A1.</title>
        <authorList>
            <person name="Dick G.J."/>
            <person name="Podell S."/>
            <person name="Johnson H.A."/>
            <person name="Rivera-Espinoza Y."/>
            <person name="Bernier-Latmani R."/>
            <person name="McCarthy J.K."/>
            <person name="Torpey J.W."/>
            <person name="Clement B.G."/>
            <person name="Gaasterland T."/>
            <person name="Tebo B.M."/>
        </authorList>
    </citation>
    <scope>NUCLEOTIDE SEQUENCE [LARGE SCALE GENOMIC DNA]</scope>
    <source>
        <strain evidence="2 3">SI85-9A1</strain>
    </source>
</reference>
<comment type="caution">
    <text evidence="2">The sequence shown here is derived from an EMBL/GenBank/DDBJ whole genome shotgun (WGS) entry which is preliminary data.</text>
</comment>
<gene>
    <name evidence="2" type="ORF">SI859A1_02466</name>
</gene>
<name>Q1YLT1_AURMS</name>
<evidence type="ECO:0000313" key="3">
    <source>
        <dbReference type="Proteomes" id="UP000000321"/>
    </source>
</evidence>
<protein>
    <submittedName>
        <fullName evidence="2">Uncharacterized protein</fullName>
    </submittedName>
</protein>
<dbReference type="Proteomes" id="UP000000321">
    <property type="component" value="Unassembled WGS sequence"/>
</dbReference>
<feature type="region of interest" description="Disordered" evidence="1">
    <location>
        <begin position="1"/>
        <end position="22"/>
    </location>
</feature>
<keyword evidence="3" id="KW-1185">Reference proteome</keyword>
<organism evidence="2 3">
    <name type="scientific">Aurantimonas manganoxydans (strain ATCC BAA-1229 / DSM 21871 / SI85-9A1)</name>
    <dbReference type="NCBI Taxonomy" id="287752"/>
    <lineage>
        <taxon>Bacteria</taxon>
        <taxon>Pseudomonadati</taxon>
        <taxon>Pseudomonadota</taxon>
        <taxon>Alphaproteobacteria</taxon>
        <taxon>Hyphomicrobiales</taxon>
        <taxon>Aurantimonadaceae</taxon>
        <taxon>Aurantimonas</taxon>
    </lineage>
</organism>
<dbReference type="BioCyc" id="AURANTIMONAS:SI859A1_02466-MONOMER"/>
<accession>Q1YLT1</accession>
<evidence type="ECO:0000256" key="1">
    <source>
        <dbReference type="SAM" id="MobiDB-lite"/>
    </source>
</evidence>
<dbReference type="HOGENOM" id="CLU_2274155_0_0_5"/>
<evidence type="ECO:0000313" key="2">
    <source>
        <dbReference type="EMBL" id="EAS51650.1"/>
    </source>
</evidence>
<proteinExistence type="predicted"/>
<sequence length="102" mass="11441">MVRRPRWKPAGHGGCRKTETERARAQAHRALHSMITMGGVGRRNTALGSVSRLWCRTSPSTGRMKSGSPSVQYRNNQTVTQVAARRCHYFATDRAKFAQLMP</sequence>
<dbReference type="AlphaFoldDB" id="Q1YLT1"/>